<evidence type="ECO:0000313" key="4">
    <source>
        <dbReference type="Proteomes" id="UP001260872"/>
    </source>
</evidence>
<reference evidence="4" key="1">
    <citation type="submission" date="2023-07" db="EMBL/GenBank/DDBJ databases">
        <title>Description of three actinobacteria isolated from air of manufacturing shop in a pharmaceutical factory.</title>
        <authorList>
            <person name="Zhang D.-F."/>
        </authorList>
    </citation>
    <scope>NUCLEOTIDE SEQUENCE [LARGE SCALE GENOMIC DNA]</scope>
    <source>
        <strain evidence="4">CCTCC AB 207010</strain>
    </source>
</reference>
<feature type="region of interest" description="Disordered" evidence="1">
    <location>
        <begin position="20"/>
        <end position="67"/>
    </location>
</feature>
<sequence length="224" mass="24783">MRARMLGFFGAVAMGVSACSAGHDVPQSPPSAYAVTASESAHVDPQDEGSYPGPDYVPSGVRTGPIGDRELVDSERFTENIPTERFTEANVAEGASMPECFAEWLETHVLWVEEGSRLSEARMAQYCPADEVVVECSDPSALAANAGHVPAGWPQNWTEGEPLPDPECHPDFIEMRAWDLFDEFHLCCEGLETSTVIRHPGMSEQEIYDRHWEASRARAEWEPW</sequence>
<evidence type="ECO:0000313" key="3">
    <source>
        <dbReference type="EMBL" id="MDR5712902.1"/>
    </source>
</evidence>
<dbReference type="EMBL" id="JAVKGT010000042">
    <property type="protein sequence ID" value="MDR5712902.1"/>
    <property type="molecule type" value="Genomic_DNA"/>
</dbReference>
<accession>A0ABU1FW55</accession>
<name>A0ABU1FW55_9MICC</name>
<proteinExistence type="predicted"/>
<keyword evidence="2" id="KW-0732">Signal</keyword>
<gene>
    <name evidence="3" type="ORF">RH857_12310</name>
</gene>
<dbReference type="Proteomes" id="UP001260872">
    <property type="component" value="Unassembled WGS sequence"/>
</dbReference>
<evidence type="ECO:0000256" key="2">
    <source>
        <dbReference type="SAM" id="SignalP"/>
    </source>
</evidence>
<comment type="caution">
    <text evidence="3">The sequence shown here is derived from an EMBL/GenBank/DDBJ whole genome shotgun (WGS) entry which is preliminary data.</text>
</comment>
<dbReference type="RefSeq" id="WP_310538270.1">
    <property type="nucleotide sequence ID" value="NZ_BAAAOC010000006.1"/>
</dbReference>
<protein>
    <submittedName>
        <fullName evidence="3">Uncharacterized protein</fullName>
    </submittedName>
</protein>
<organism evidence="3 4">
    <name type="scientific">Nesterenkonia flava</name>
    <dbReference type="NCBI Taxonomy" id="469799"/>
    <lineage>
        <taxon>Bacteria</taxon>
        <taxon>Bacillati</taxon>
        <taxon>Actinomycetota</taxon>
        <taxon>Actinomycetes</taxon>
        <taxon>Micrococcales</taxon>
        <taxon>Micrococcaceae</taxon>
        <taxon>Nesterenkonia</taxon>
    </lineage>
</organism>
<feature type="chain" id="PRO_5047454215" evidence="2">
    <location>
        <begin position="19"/>
        <end position="224"/>
    </location>
</feature>
<feature type="signal peptide" evidence="2">
    <location>
        <begin position="1"/>
        <end position="18"/>
    </location>
</feature>
<evidence type="ECO:0000256" key="1">
    <source>
        <dbReference type="SAM" id="MobiDB-lite"/>
    </source>
</evidence>
<dbReference type="PROSITE" id="PS51257">
    <property type="entry name" value="PROKAR_LIPOPROTEIN"/>
    <property type="match status" value="1"/>
</dbReference>
<keyword evidence="4" id="KW-1185">Reference proteome</keyword>